<evidence type="ECO:0000313" key="4">
    <source>
        <dbReference type="Proteomes" id="UP000006527"/>
    </source>
</evidence>
<dbReference type="RefSeq" id="YP_004324273.1">
    <property type="nucleotide sequence ID" value="NC_015287.1"/>
</dbReference>
<reference evidence="3 4" key="1">
    <citation type="journal article" date="2010" name="Environ. Microbiol.">
        <title>Genomic analysis of oceanic cyanobacterial myoviruses compared with T4-like myoviruses from diverse hosts and environments.</title>
        <authorList>
            <person name="Sullivan M.B."/>
            <person name="Huang K.H."/>
            <person name="Ignacio-Espinoza J.C."/>
            <person name="Berlin A.M."/>
            <person name="Kelly L."/>
            <person name="Weigele P.R."/>
            <person name="DeFrancesco A.S."/>
            <person name="Kern S.E."/>
            <person name="Thompson L.R."/>
            <person name="Young S."/>
            <person name="Yandava C."/>
            <person name="Fu R."/>
            <person name="Krastins B."/>
            <person name="Chase M."/>
            <person name="Sarracino D."/>
            <person name="Osburne M.S."/>
            <person name="Henn M.R."/>
            <person name="Chisholm S.W."/>
        </authorList>
    </citation>
    <scope>NUCLEOTIDE SEQUENCE [LARGE SCALE GENOMIC DNA]</scope>
    <source>
        <strain evidence="3">8109-3</strain>
    </source>
</reference>
<sequence length="88" mass="8646">MLQKIVNGIAIASGIVSLTVVGTAGYLYLNKDAILENVKSKVMESVLPGGLSGVGALSGAAGLGLPSPSTPVPDASAPDSPSIPPISF</sequence>
<feature type="region of interest" description="Disordered" evidence="1">
    <location>
        <begin position="65"/>
        <end position="88"/>
    </location>
</feature>
<dbReference type="GeneID" id="10328789"/>
<accession>E3SLD8</accession>
<evidence type="ECO:0000313" key="3">
    <source>
        <dbReference type="EMBL" id="ADO98286.1"/>
    </source>
</evidence>
<dbReference type="OrthoDB" id="40977at10239"/>
<dbReference type="KEGG" id="vg:10328789"/>
<keyword evidence="2" id="KW-1133">Transmembrane helix</keyword>
<name>E3SLD8_9CAUD</name>
<evidence type="ECO:0000256" key="2">
    <source>
        <dbReference type="SAM" id="Phobius"/>
    </source>
</evidence>
<keyword evidence="4" id="KW-1185">Reference proteome</keyword>
<proteinExistence type="predicted"/>
<evidence type="ECO:0008006" key="5">
    <source>
        <dbReference type="Google" id="ProtNLM"/>
    </source>
</evidence>
<keyword evidence="2" id="KW-0472">Membrane</keyword>
<keyword evidence="2" id="KW-0812">Transmembrane</keyword>
<evidence type="ECO:0000256" key="1">
    <source>
        <dbReference type="SAM" id="MobiDB-lite"/>
    </source>
</evidence>
<organism evidence="3 4">
    <name type="scientific">Synechococcus phage S-SSM7</name>
    <dbReference type="NCBI Taxonomy" id="445686"/>
    <lineage>
        <taxon>Viruses</taxon>
        <taxon>Duplodnaviria</taxon>
        <taxon>Heunggongvirae</taxon>
        <taxon>Uroviricota</taxon>
        <taxon>Caudoviricetes</taxon>
        <taxon>Pantevenvirales</taxon>
        <taxon>Kyanoviridae</taxon>
        <taxon>Lipsvirus</taxon>
        <taxon>Lipsvirus ssm7</taxon>
    </lineage>
</organism>
<feature type="transmembrane region" description="Helical" evidence="2">
    <location>
        <begin position="6"/>
        <end position="29"/>
    </location>
</feature>
<gene>
    <name evidence="3" type="ORF">SSSM7_221</name>
</gene>
<feature type="compositionally biased region" description="Low complexity" evidence="1">
    <location>
        <begin position="65"/>
        <end position="80"/>
    </location>
</feature>
<dbReference type="Proteomes" id="UP000006527">
    <property type="component" value="Segment"/>
</dbReference>
<dbReference type="EMBL" id="GU071098">
    <property type="protein sequence ID" value="ADO98286.1"/>
    <property type="molecule type" value="Genomic_DNA"/>
</dbReference>
<protein>
    <recommendedName>
        <fullName evidence="5">Plasmid stability protein</fullName>
    </recommendedName>
</protein>